<comment type="caution">
    <text evidence="20">The sequence shown here is derived from an EMBL/GenBank/DDBJ whole genome shotgun (WGS) entry which is preliminary data.</text>
</comment>
<evidence type="ECO:0000256" key="17">
    <source>
        <dbReference type="PROSITE-ProRule" id="PRU00134"/>
    </source>
</evidence>
<evidence type="ECO:0000259" key="19">
    <source>
        <dbReference type="PROSITE" id="PS50865"/>
    </source>
</evidence>
<evidence type="ECO:0000256" key="8">
    <source>
        <dbReference type="ARBA" id="ARBA00022771"/>
    </source>
</evidence>
<keyword evidence="21" id="KW-1185">Reference proteome</keyword>
<evidence type="ECO:0000256" key="16">
    <source>
        <dbReference type="ARBA" id="ARBA00048889"/>
    </source>
</evidence>
<dbReference type="GO" id="GO:0010276">
    <property type="term" value="F:phytol kinase activity"/>
    <property type="evidence" value="ECO:0007669"/>
    <property type="project" value="UniProtKB-EC"/>
</dbReference>
<evidence type="ECO:0000256" key="11">
    <source>
        <dbReference type="ARBA" id="ARBA00022946"/>
    </source>
</evidence>
<dbReference type="AlphaFoldDB" id="A0A150FV59"/>
<evidence type="ECO:0000256" key="10">
    <source>
        <dbReference type="ARBA" id="ARBA00022833"/>
    </source>
</evidence>
<evidence type="ECO:0000256" key="14">
    <source>
        <dbReference type="ARBA" id="ARBA00024015"/>
    </source>
</evidence>
<comment type="similarity">
    <text evidence="2">Belongs to the polyprenol kinase family.</text>
</comment>
<dbReference type="EMBL" id="LSYV01000838">
    <property type="protein sequence ID" value="KXZ41075.1"/>
    <property type="molecule type" value="Genomic_DNA"/>
</dbReference>
<keyword evidence="4" id="KW-0934">Plastid</keyword>
<dbReference type="PROSITE" id="PS50865">
    <property type="entry name" value="ZF_MYND_2"/>
    <property type="match status" value="1"/>
</dbReference>
<proteinExistence type="inferred from homology"/>
<keyword evidence="9" id="KW-0418">Kinase</keyword>
<comment type="catalytic activity">
    <reaction evidence="16">
        <text>phytol + CTP = phytyl phosphate + CDP + H(+)</text>
        <dbReference type="Rhea" id="RHEA:38055"/>
        <dbReference type="ChEBI" id="CHEBI:15378"/>
        <dbReference type="ChEBI" id="CHEBI:17327"/>
        <dbReference type="ChEBI" id="CHEBI:37563"/>
        <dbReference type="ChEBI" id="CHEBI:58069"/>
        <dbReference type="ChEBI" id="CHEBI:75483"/>
        <dbReference type="EC" id="2.7.1.182"/>
    </reaction>
</comment>
<keyword evidence="10" id="KW-0862">Zinc</keyword>
<keyword evidence="12" id="KW-1133">Transmembrane helix</keyword>
<keyword evidence="3" id="KW-0150">Chloroplast</keyword>
<accession>A0A150FV59</accession>
<comment type="pathway">
    <text evidence="14">Cofactor biosynthesis; tocopherol biosynthesis.</text>
</comment>
<dbReference type="Gene3D" id="6.10.140.2220">
    <property type="match status" value="1"/>
</dbReference>
<comment type="subcellular location">
    <subcellularLocation>
        <location evidence="1">Plastid</location>
        <location evidence="1">Chloroplast membrane</location>
        <topology evidence="1">Multi-pass membrane protein</topology>
    </subcellularLocation>
</comment>
<evidence type="ECO:0000256" key="7">
    <source>
        <dbReference type="ARBA" id="ARBA00022723"/>
    </source>
</evidence>
<protein>
    <recommendedName>
        <fullName evidence="15">phytol kinase</fullName>
        <ecNumber evidence="15">2.7.1.182</ecNumber>
    </recommendedName>
</protein>
<dbReference type="GO" id="GO:0008270">
    <property type="term" value="F:zinc ion binding"/>
    <property type="evidence" value="ECO:0007669"/>
    <property type="project" value="UniProtKB-KW"/>
</dbReference>
<evidence type="ECO:0000313" key="20">
    <source>
        <dbReference type="EMBL" id="KXZ41075.1"/>
    </source>
</evidence>
<keyword evidence="13" id="KW-0472">Membrane</keyword>
<dbReference type="Proteomes" id="UP000075714">
    <property type="component" value="Unassembled WGS sequence"/>
</dbReference>
<evidence type="ECO:0000256" key="12">
    <source>
        <dbReference type="ARBA" id="ARBA00022989"/>
    </source>
</evidence>
<evidence type="ECO:0000313" key="21">
    <source>
        <dbReference type="Proteomes" id="UP000075714"/>
    </source>
</evidence>
<evidence type="ECO:0000256" key="9">
    <source>
        <dbReference type="ARBA" id="ARBA00022777"/>
    </source>
</evidence>
<keyword evidence="8 17" id="KW-0863">Zinc-finger</keyword>
<organism evidence="20 21">
    <name type="scientific">Gonium pectorale</name>
    <name type="common">Green alga</name>
    <dbReference type="NCBI Taxonomy" id="33097"/>
    <lineage>
        <taxon>Eukaryota</taxon>
        <taxon>Viridiplantae</taxon>
        <taxon>Chlorophyta</taxon>
        <taxon>core chlorophytes</taxon>
        <taxon>Chlorophyceae</taxon>
        <taxon>CS clade</taxon>
        <taxon>Chlamydomonadales</taxon>
        <taxon>Volvocaceae</taxon>
        <taxon>Gonium</taxon>
    </lineage>
</organism>
<sequence>MTSFVTRVFSTPAAALGLVADKATCLALLRVLAESLRLDGTHTDGPRQQLCAEIANSALGGFIPCLALVAENLRIRAAPMGPLRRFLLALLRSGAFHAAARRLAALAALFDGALEEAGPAAAGDALAAEAAPSAPVHTATALQDLTDGAPDAATVHSAVSHIAGVHCVVQAVYHCAAPKPPSAWQPEARQLCEELMAALEGSQVLEHAARLLLLLLPRAGAGAEEASLRPGSAALSAARAYTAMADLHGLVGRWGLRFSPACTPHVVRLAAAVSGPCVQHAAVCMALAQLRAEGGGPAYGLPPALLSAMPVDPCVTPRGSGSSRPADLPFASTRPWTDYLPSAPLILRLGDTKHVGRRGSWTLLKRLGWHAVVKVRALAAEAEASGRDRSGGGSSSSAQREGPPSMAAASQMRDTNTTYELMCAVRQAFHVVRCTARFCPSAPDPPTPSGPWAAEVAELWRLLTAVTRDVLPHGADNFSWDSLHVQLIGPAGALELEGGAVFPPVEPPPLIAAALDGGMLRCQELLLRRAGKAPRGQEASAVRYQATGLGVWRYLAPLLAYGEPRQAAALVATLRKLLRTCDPRVLPLPWEWEHVTSQCIAAVACGVLGVAGGEGRLASLPVGGPSPAGQQLLRLLSFAACEWLPELSRLVHQALLLPGTRWHTPISLDLLLKWMPLLAGRCMAQSQGPVDTDPPEEEAGGGDAAADAGGWRALLLEEMGAVTLLGAALELPGRAVELEVTDDPAFQVRLVAACSAVAAIVSPACGLREQQAAGPAGPGPGGNTPSAAGGHVRARSAVCSRGATAVAATAPPPLPWRPEALRAVAAHLQCYGEDESAREAEGLAAWLEHGCVGSPPLPPLPGPGSPLAALPAPAEVRSLSLLRTCANPACANLEGDSEADLKLLSCGGCGEVGYCCRPCQTAHWRAGHKGECAGGRAQRGGGG</sequence>
<dbReference type="PANTHER" id="PTHR32523">
    <property type="entry name" value="PHYTOL KINASE 1, CHLOROPLASTIC"/>
    <property type="match status" value="1"/>
</dbReference>
<feature type="domain" description="MYND-type" evidence="19">
    <location>
        <begin position="887"/>
        <end position="932"/>
    </location>
</feature>
<dbReference type="PANTHER" id="PTHR32523:SF8">
    <property type="entry name" value="DOLICHOL KINASE"/>
    <property type="match status" value="1"/>
</dbReference>
<dbReference type="GO" id="GO:0009507">
    <property type="term" value="C:chloroplast"/>
    <property type="evidence" value="ECO:0007669"/>
    <property type="project" value="UniProtKB-SubCell"/>
</dbReference>
<feature type="region of interest" description="Disordered" evidence="18">
    <location>
        <begin position="382"/>
        <end position="412"/>
    </location>
</feature>
<evidence type="ECO:0000256" key="6">
    <source>
        <dbReference type="ARBA" id="ARBA00022692"/>
    </source>
</evidence>
<evidence type="ECO:0000256" key="3">
    <source>
        <dbReference type="ARBA" id="ARBA00022528"/>
    </source>
</evidence>
<dbReference type="GO" id="GO:0016020">
    <property type="term" value="C:membrane"/>
    <property type="evidence" value="ECO:0007669"/>
    <property type="project" value="UniProtKB-SubCell"/>
</dbReference>
<dbReference type="SUPFAM" id="SSF144232">
    <property type="entry name" value="HIT/MYND zinc finger-like"/>
    <property type="match status" value="1"/>
</dbReference>
<dbReference type="OrthoDB" id="552473at2759"/>
<evidence type="ECO:0000256" key="5">
    <source>
        <dbReference type="ARBA" id="ARBA00022679"/>
    </source>
</evidence>
<dbReference type="EC" id="2.7.1.182" evidence="15"/>
<dbReference type="InterPro" id="IPR002893">
    <property type="entry name" value="Znf_MYND"/>
</dbReference>
<evidence type="ECO:0000256" key="4">
    <source>
        <dbReference type="ARBA" id="ARBA00022640"/>
    </source>
</evidence>
<gene>
    <name evidence="20" type="ORF">GPECTOR_842g80</name>
</gene>
<keyword evidence="5" id="KW-0808">Transferase</keyword>
<feature type="region of interest" description="Disordered" evidence="18">
    <location>
        <begin position="685"/>
        <end position="704"/>
    </location>
</feature>
<evidence type="ECO:0000256" key="1">
    <source>
        <dbReference type="ARBA" id="ARBA00004508"/>
    </source>
</evidence>
<keyword evidence="6" id="KW-0812">Transmembrane</keyword>
<name>A0A150FV59_GONPE</name>
<evidence type="ECO:0000256" key="15">
    <source>
        <dbReference type="ARBA" id="ARBA00039024"/>
    </source>
</evidence>
<reference evidence="21" key="1">
    <citation type="journal article" date="2016" name="Nat. Commun.">
        <title>The Gonium pectorale genome demonstrates co-option of cell cycle regulation during the evolution of multicellularity.</title>
        <authorList>
            <person name="Hanschen E.R."/>
            <person name="Marriage T.N."/>
            <person name="Ferris P.J."/>
            <person name="Hamaji T."/>
            <person name="Toyoda A."/>
            <person name="Fujiyama A."/>
            <person name="Neme R."/>
            <person name="Noguchi H."/>
            <person name="Minakuchi Y."/>
            <person name="Suzuki M."/>
            <person name="Kawai-Toyooka H."/>
            <person name="Smith D.R."/>
            <person name="Sparks H."/>
            <person name="Anderson J."/>
            <person name="Bakaric R."/>
            <person name="Luria V."/>
            <person name="Karger A."/>
            <person name="Kirschner M.W."/>
            <person name="Durand P.M."/>
            <person name="Michod R.E."/>
            <person name="Nozaki H."/>
            <person name="Olson B.J."/>
        </authorList>
    </citation>
    <scope>NUCLEOTIDE SEQUENCE [LARGE SCALE GENOMIC DNA]</scope>
    <source>
        <strain evidence="21">NIES-2863</strain>
    </source>
</reference>
<evidence type="ECO:0000256" key="18">
    <source>
        <dbReference type="SAM" id="MobiDB-lite"/>
    </source>
</evidence>
<feature type="region of interest" description="Disordered" evidence="18">
    <location>
        <begin position="770"/>
        <end position="793"/>
    </location>
</feature>
<dbReference type="Pfam" id="PF01753">
    <property type="entry name" value="zf-MYND"/>
    <property type="match status" value="1"/>
</dbReference>
<keyword evidence="7" id="KW-0479">Metal-binding</keyword>
<keyword evidence="11" id="KW-0809">Transit peptide</keyword>
<evidence type="ECO:0000256" key="2">
    <source>
        <dbReference type="ARBA" id="ARBA00010794"/>
    </source>
</evidence>
<evidence type="ECO:0000256" key="13">
    <source>
        <dbReference type="ARBA" id="ARBA00023136"/>
    </source>
</evidence>
<dbReference type="InterPro" id="IPR039606">
    <property type="entry name" value="Phytol/farnesol_kinase"/>
</dbReference>